<evidence type="ECO:0000313" key="14">
    <source>
        <dbReference type="Proteomes" id="UP000247152"/>
    </source>
</evidence>
<evidence type="ECO:0000256" key="9">
    <source>
        <dbReference type="ARBA" id="ARBA00031367"/>
    </source>
</evidence>
<organism evidence="12 14">
    <name type="scientific">Legionella qingyii</name>
    <dbReference type="NCBI Taxonomy" id="2184757"/>
    <lineage>
        <taxon>Bacteria</taxon>
        <taxon>Pseudomonadati</taxon>
        <taxon>Pseudomonadota</taxon>
        <taxon>Gammaproteobacteria</taxon>
        <taxon>Legionellales</taxon>
        <taxon>Legionellaceae</taxon>
        <taxon>Legionella</taxon>
    </lineage>
</organism>
<dbReference type="Gene3D" id="3.90.25.10">
    <property type="entry name" value="UDP-galactose 4-epimerase, domain 1"/>
    <property type="match status" value="1"/>
</dbReference>
<name>A0A317U5E6_9GAMM</name>
<dbReference type="GO" id="GO:0005829">
    <property type="term" value="C:cytosol"/>
    <property type="evidence" value="ECO:0007669"/>
    <property type="project" value="TreeGrafter"/>
</dbReference>
<evidence type="ECO:0000313" key="12">
    <source>
        <dbReference type="EMBL" id="PWY55692.1"/>
    </source>
</evidence>
<protein>
    <recommendedName>
        <fullName evidence="6">UDP-glucose 4-epimerase</fullName>
        <ecNumber evidence="5">5.1.3.2</ecNumber>
    </recommendedName>
    <alternativeName>
        <fullName evidence="10">Galactowaldenase</fullName>
    </alternativeName>
    <alternativeName>
        <fullName evidence="9">UDP-galactose 4-epimerase</fullName>
    </alternativeName>
</protein>
<dbReference type="RefSeq" id="WP_110142600.1">
    <property type="nucleotide sequence ID" value="NZ_QHJG01000015.1"/>
</dbReference>
<dbReference type="EMBL" id="RZGX01000015">
    <property type="protein sequence ID" value="RUR21640.1"/>
    <property type="molecule type" value="Genomic_DNA"/>
</dbReference>
<comment type="cofactor">
    <cofactor evidence="2">
        <name>NAD(+)</name>
        <dbReference type="ChEBI" id="CHEBI:57540"/>
    </cofactor>
</comment>
<evidence type="ECO:0000256" key="6">
    <source>
        <dbReference type="ARBA" id="ARBA00018569"/>
    </source>
</evidence>
<evidence type="ECO:0000256" key="5">
    <source>
        <dbReference type="ARBA" id="ARBA00013189"/>
    </source>
</evidence>
<dbReference type="Proteomes" id="UP000287374">
    <property type="component" value="Unassembled WGS sequence"/>
</dbReference>
<dbReference type="InterPro" id="IPR016040">
    <property type="entry name" value="NAD(P)-bd_dom"/>
</dbReference>
<keyword evidence="7" id="KW-0520">NAD</keyword>
<comment type="caution">
    <text evidence="12">The sequence shown here is derived from an EMBL/GenBank/DDBJ whole genome shotgun (WGS) entry which is preliminary data.</text>
</comment>
<dbReference type="InterPro" id="IPR005886">
    <property type="entry name" value="UDP_G4E"/>
</dbReference>
<dbReference type="SUPFAM" id="SSF51735">
    <property type="entry name" value="NAD(P)-binding Rossmann-fold domains"/>
    <property type="match status" value="1"/>
</dbReference>
<dbReference type="Gene3D" id="3.40.50.720">
    <property type="entry name" value="NAD(P)-binding Rossmann-like Domain"/>
    <property type="match status" value="1"/>
</dbReference>
<reference evidence="12 14" key="1">
    <citation type="submission" date="2018-05" db="EMBL/GenBank/DDBJ databases">
        <title>Legionella qingyii sp.nov., whole genome shotgun sequence.</title>
        <authorList>
            <person name="Wu H."/>
            <person name="Zhu Q."/>
            <person name="Hu C."/>
        </authorList>
    </citation>
    <scope>NUCLEOTIDE SEQUENCE [LARGE SCALE GENOMIC DNA]</scope>
    <source>
        <strain evidence="12 14">HEB18</strain>
    </source>
</reference>
<evidence type="ECO:0000256" key="2">
    <source>
        <dbReference type="ARBA" id="ARBA00001911"/>
    </source>
</evidence>
<comment type="pathway">
    <text evidence="3">Carbohydrate metabolism; galactose metabolism.</text>
</comment>
<keyword evidence="15" id="KW-1185">Reference proteome</keyword>
<dbReference type="OrthoDB" id="9803010at2"/>
<dbReference type="Pfam" id="PF16363">
    <property type="entry name" value="GDP_Man_Dehyd"/>
    <property type="match status" value="1"/>
</dbReference>
<accession>A0A317U5E6</accession>
<dbReference type="PANTHER" id="PTHR43725">
    <property type="entry name" value="UDP-GLUCOSE 4-EPIMERASE"/>
    <property type="match status" value="1"/>
</dbReference>
<evidence type="ECO:0000256" key="3">
    <source>
        <dbReference type="ARBA" id="ARBA00004947"/>
    </source>
</evidence>
<dbReference type="AlphaFoldDB" id="A0A317U5E6"/>
<dbReference type="NCBIfam" id="TIGR01179">
    <property type="entry name" value="galE"/>
    <property type="match status" value="1"/>
</dbReference>
<dbReference type="EC" id="5.1.3.2" evidence="5"/>
<evidence type="ECO:0000256" key="8">
    <source>
        <dbReference type="ARBA" id="ARBA00023235"/>
    </source>
</evidence>
<sequence length="334" mass="37809">MKLLVTGATGYIGSHFCVSALQNHYDLVMVDDLSNSSIKTLNAIETLTQRKCNFVQLDLCDEESVDRFISKNQDIDVVVHLAAKKNVYDSIHNPLNYYRDNVIASFFLLKALQKNNINKFLFSSTAAVYIDAGDKLYKETFPVCNPSSPYSHSKFMFETMLNDYCRAEKKFSAISLRYFNVAGAHPSALLGESLLNSSGIFPELLKVATKRKKYLDIYGNDYPTPDGTAIRDYIHVMDLIQGHLDALNYLDNHSGFDVFNLGRGEGCSVLNLVNTLENELHAKIPYHFKPRRRGDLCSVIADPTKANRLLGWHAKYTIKDIIHDAWQYSSTPHF</sequence>
<keyword evidence="8 13" id="KW-0413">Isomerase</keyword>
<dbReference type="EMBL" id="QHJG01000015">
    <property type="protein sequence ID" value="PWY55692.1"/>
    <property type="molecule type" value="Genomic_DNA"/>
</dbReference>
<gene>
    <name evidence="12" type="primary">galE</name>
    <name evidence="12" type="ORF">DGG96_10385</name>
    <name evidence="13" type="ORF">ELY20_11830</name>
</gene>
<proteinExistence type="inferred from homology"/>
<dbReference type="UniPathway" id="UPA00214"/>
<evidence type="ECO:0000313" key="13">
    <source>
        <dbReference type="EMBL" id="RUR21640.1"/>
    </source>
</evidence>
<feature type="domain" description="NAD(P)-binding" evidence="11">
    <location>
        <begin position="4"/>
        <end position="324"/>
    </location>
</feature>
<dbReference type="Proteomes" id="UP000247152">
    <property type="component" value="Unassembled WGS sequence"/>
</dbReference>
<evidence type="ECO:0000256" key="7">
    <source>
        <dbReference type="ARBA" id="ARBA00023027"/>
    </source>
</evidence>
<evidence type="ECO:0000313" key="15">
    <source>
        <dbReference type="Proteomes" id="UP000287374"/>
    </source>
</evidence>
<evidence type="ECO:0000259" key="11">
    <source>
        <dbReference type="Pfam" id="PF16363"/>
    </source>
</evidence>
<comment type="similarity">
    <text evidence="4">Belongs to the NAD(P)-dependent epimerase/dehydratase family.</text>
</comment>
<dbReference type="InterPro" id="IPR036291">
    <property type="entry name" value="NAD(P)-bd_dom_sf"/>
</dbReference>
<evidence type="ECO:0000256" key="10">
    <source>
        <dbReference type="ARBA" id="ARBA00033067"/>
    </source>
</evidence>
<evidence type="ECO:0000256" key="1">
    <source>
        <dbReference type="ARBA" id="ARBA00000083"/>
    </source>
</evidence>
<dbReference type="PANTHER" id="PTHR43725:SF47">
    <property type="entry name" value="UDP-GLUCOSE 4-EPIMERASE"/>
    <property type="match status" value="1"/>
</dbReference>
<reference evidence="13 15" key="2">
    <citation type="submission" date="2018-12" db="EMBL/GenBank/DDBJ databases">
        <title>Legionella sp,whole genome shotgun sequence.</title>
        <authorList>
            <person name="Wu H."/>
        </authorList>
    </citation>
    <scope>NUCLEOTIDE SEQUENCE [LARGE SCALE GENOMIC DNA]</scope>
    <source>
        <strain evidence="15">km489</strain>
        <strain evidence="13">Km489</strain>
    </source>
</reference>
<comment type="catalytic activity">
    <reaction evidence="1">
        <text>UDP-alpha-D-glucose = UDP-alpha-D-galactose</text>
        <dbReference type="Rhea" id="RHEA:22168"/>
        <dbReference type="ChEBI" id="CHEBI:58885"/>
        <dbReference type="ChEBI" id="CHEBI:66914"/>
        <dbReference type="EC" id="5.1.3.2"/>
    </reaction>
</comment>
<dbReference type="GO" id="GO:0003978">
    <property type="term" value="F:UDP-glucose 4-epimerase activity"/>
    <property type="evidence" value="ECO:0007669"/>
    <property type="project" value="UniProtKB-EC"/>
</dbReference>
<dbReference type="GO" id="GO:0006012">
    <property type="term" value="P:galactose metabolic process"/>
    <property type="evidence" value="ECO:0007669"/>
    <property type="project" value="UniProtKB-UniPathway"/>
</dbReference>
<evidence type="ECO:0000256" key="4">
    <source>
        <dbReference type="ARBA" id="ARBA00007637"/>
    </source>
</evidence>